<keyword evidence="6" id="KW-1185">Reference proteome</keyword>
<dbReference type="AlphaFoldDB" id="A0A673GTA1"/>
<evidence type="ECO:0000256" key="3">
    <source>
        <dbReference type="ARBA" id="ARBA00022729"/>
    </source>
</evidence>
<dbReference type="InterPro" id="IPR029562">
    <property type="entry name" value="Chemerin"/>
</dbReference>
<dbReference type="PANTHER" id="PTHR15106:SF2">
    <property type="entry name" value="RETINOIC ACID RECEPTOR RESPONDER PROTEIN 2"/>
    <property type="match status" value="1"/>
</dbReference>
<dbReference type="Ensembl" id="ENSSRHT00000017132.1">
    <property type="protein sequence ID" value="ENSSRHP00000016586.1"/>
    <property type="gene ID" value="ENSSRHG00000009139.1"/>
</dbReference>
<comment type="subcellular location">
    <subcellularLocation>
        <location evidence="1">Secreted</location>
    </subcellularLocation>
</comment>
<dbReference type="GO" id="GO:0005102">
    <property type="term" value="F:signaling receptor binding"/>
    <property type="evidence" value="ECO:0007669"/>
    <property type="project" value="InterPro"/>
</dbReference>
<keyword evidence="3" id="KW-0732">Signal</keyword>
<keyword evidence="4" id="KW-1015">Disulfide bond</keyword>
<sequence>AGFDVVYIYHNFYLKATKCKRGTENVDTTTCAFRNDRPLVDCVICYKISAGKIDDKPQPYLSCMYRQSLSKVFLFHILHFDDGFISLPGKTLDLIIIARIMSIFANILPAYLKE</sequence>
<dbReference type="GO" id="GO:0006954">
    <property type="term" value="P:inflammatory response"/>
    <property type="evidence" value="ECO:0007669"/>
    <property type="project" value="InterPro"/>
</dbReference>
<protein>
    <submittedName>
        <fullName evidence="5">Uncharacterized protein</fullName>
    </submittedName>
</protein>
<evidence type="ECO:0000256" key="4">
    <source>
        <dbReference type="ARBA" id="ARBA00023157"/>
    </source>
</evidence>
<dbReference type="GO" id="GO:0050994">
    <property type="term" value="P:regulation of lipid catabolic process"/>
    <property type="evidence" value="ECO:0007669"/>
    <property type="project" value="InterPro"/>
</dbReference>
<dbReference type="Proteomes" id="UP000472270">
    <property type="component" value="Unassembled WGS sequence"/>
</dbReference>
<name>A0A673GTA1_9TELE</name>
<dbReference type="PANTHER" id="PTHR15106">
    <property type="entry name" value="RETINOIC ACID RECEPTOR RESPONDER PROTEIN 2"/>
    <property type="match status" value="1"/>
</dbReference>
<evidence type="ECO:0000256" key="2">
    <source>
        <dbReference type="ARBA" id="ARBA00022525"/>
    </source>
</evidence>
<organism evidence="5 6">
    <name type="scientific">Sinocyclocheilus rhinocerous</name>
    <dbReference type="NCBI Taxonomy" id="307959"/>
    <lineage>
        <taxon>Eukaryota</taxon>
        <taxon>Metazoa</taxon>
        <taxon>Chordata</taxon>
        <taxon>Craniata</taxon>
        <taxon>Vertebrata</taxon>
        <taxon>Euteleostomi</taxon>
        <taxon>Actinopterygii</taxon>
        <taxon>Neopterygii</taxon>
        <taxon>Teleostei</taxon>
        <taxon>Ostariophysi</taxon>
        <taxon>Cypriniformes</taxon>
        <taxon>Cyprinidae</taxon>
        <taxon>Cyprininae</taxon>
        <taxon>Sinocyclocheilus</taxon>
    </lineage>
</organism>
<reference evidence="5" key="1">
    <citation type="submission" date="2025-08" db="UniProtKB">
        <authorList>
            <consortium name="Ensembl"/>
        </authorList>
    </citation>
    <scope>IDENTIFICATION</scope>
</reference>
<reference evidence="5" key="2">
    <citation type="submission" date="2025-09" db="UniProtKB">
        <authorList>
            <consortium name="Ensembl"/>
        </authorList>
    </citation>
    <scope>IDENTIFICATION</scope>
</reference>
<dbReference type="GO" id="GO:0005576">
    <property type="term" value="C:extracellular region"/>
    <property type="evidence" value="ECO:0007669"/>
    <property type="project" value="UniProtKB-SubCell"/>
</dbReference>
<proteinExistence type="predicted"/>
<accession>A0A673GTA1</accession>
<evidence type="ECO:0000313" key="6">
    <source>
        <dbReference type="Proteomes" id="UP000472270"/>
    </source>
</evidence>
<evidence type="ECO:0000256" key="1">
    <source>
        <dbReference type="ARBA" id="ARBA00004613"/>
    </source>
</evidence>
<evidence type="ECO:0000313" key="5">
    <source>
        <dbReference type="Ensembl" id="ENSSRHP00000016586.1"/>
    </source>
</evidence>
<keyword evidence="2" id="KW-0964">Secreted</keyword>